<feature type="domain" description="Proteinase inhibitor I42 chagasin" evidence="3">
    <location>
        <begin position="147"/>
        <end position="251"/>
    </location>
</feature>
<evidence type="ECO:0000259" key="3">
    <source>
        <dbReference type="Pfam" id="PF09394"/>
    </source>
</evidence>
<dbReference type="InterPro" id="IPR036331">
    <property type="entry name" value="Chagasin-like_sf"/>
</dbReference>
<protein>
    <recommendedName>
        <fullName evidence="3">Proteinase inhibitor I42 chagasin domain-containing protein</fullName>
    </recommendedName>
</protein>
<evidence type="ECO:0000256" key="1">
    <source>
        <dbReference type="ARBA" id="ARBA00022690"/>
    </source>
</evidence>
<keyword evidence="2" id="KW-0789">Thiol protease inhibitor</keyword>
<organism evidence="4 5">
    <name type="scientific">Anaeromyces robustus</name>
    <dbReference type="NCBI Taxonomy" id="1754192"/>
    <lineage>
        <taxon>Eukaryota</taxon>
        <taxon>Fungi</taxon>
        <taxon>Fungi incertae sedis</taxon>
        <taxon>Chytridiomycota</taxon>
        <taxon>Chytridiomycota incertae sedis</taxon>
        <taxon>Neocallimastigomycetes</taxon>
        <taxon>Neocallimastigales</taxon>
        <taxon>Neocallimastigaceae</taxon>
        <taxon>Anaeromyces</taxon>
    </lineage>
</organism>
<sequence>MAPLAKDQCIEIPQKGGKFELDVSSNSSFCVKLEGNPTTGFSWSLNNENDLVSSGIEKISQEYVSKKHPKGMVGVGGNYIFKFKVNDTCGKELPNLQFIYKRSWENKNGITAIVKLNSIEKCNNDDNDDNEATVEISQNGGNFNLDIKDNSSFTVKIAGNPTTGYSWFLANAEELKSSNVIIPTNLDENNVSQDYISDPHEEGMVGYGGTFVYKFNVKDACSERKGYQVLNFGYKRPWETNVIAKAEVVINITDCINNNNNNVVTYNDLPNIDISEEGGKFNLDINDYGSFVVKIAGNPTTGYSWYLENAEEIKSSDVINPTNLDERNGSYLYISDPNEKDLDGVGGTFVFKFESKNACGKELPKLNFGYKRPWETTGSVATAEITLNVNGCNNNVVVDDQEPTISINQKGGNFNLDVNDNASFSVKIAGNPTTGYSWYLENAEEIKSSDVILPINLDEYNGSKDYVSDPHEEGMVGYGGTFVYKFNVKNACGKELPKLNFGYKRPWETTGPIATAEITLNVNGCNNNVVIDDQEPTISINQKGGNFNLDVNDNASFSVKIAGNPTTGYSWYLENAEELKSSDVILPINLDEYNGSKDYVSDPHEEGMVGYGGTFVYKFNVKNACGKELPKLNFGYKRPWETTGPIATAEITLNINGCEQKKEQKGVDKEIVLSRGATEGAISLSNDMTFSIKINGNPTTGYSWYLNNEEELLDNDITPLNLTPEKSGEYTSTAPKGLVGGGGIFEFKFKIKEVTDTLPTIKFIYRRSWIPVSDSDRILEVKIKPE</sequence>
<reference evidence="4 5" key="2">
    <citation type="submission" date="2016-08" db="EMBL/GenBank/DDBJ databases">
        <title>Pervasive Adenine N6-methylation of Active Genes in Fungi.</title>
        <authorList>
            <consortium name="DOE Joint Genome Institute"/>
            <person name="Mondo S.J."/>
            <person name="Dannebaum R.O."/>
            <person name="Kuo R.C."/>
            <person name="Labutti K."/>
            <person name="Haridas S."/>
            <person name="Kuo A."/>
            <person name="Salamov A."/>
            <person name="Ahrendt S.R."/>
            <person name="Lipzen A."/>
            <person name="Sullivan W."/>
            <person name="Andreopoulos W.B."/>
            <person name="Clum A."/>
            <person name="Lindquist E."/>
            <person name="Daum C."/>
            <person name="Ramamoorthy G.K."/>
            <person name="Gryganskyi A."/>
            <person name="Culley D."/>
            <person name="Magnuson J.K."/>
            <person name="James T.Y."/>
            <person name="O'Malley M.A."/>
            <person name="Stajich J.E."/>
            <person name="Spatafora J.W."/>
            <person name="Visel A."/>
            <person name="Grigoriev I.V."/>
        </authorList>
    </citation>
    <scope>NUCLEOTIDE SEQUENCE [LARGE SCALE GENOMIC DNA]</scope>
    <source>
        <strain evidence="4 5">S4</strain>
    </source>
</reference>
<feature type="domain" description="Proteinase inhibitor I42 chagasin" evidence="3">
    <location>
        <begin position="418"/>
        <end position="522"/>
    </location>
</feature>
<feature type="domain" description="Proteinase inhibitor I42 chagasin" evidence="3">
    <location>
        <begin position="684"/>
        <end position="776"/>
    </location>
</feature>
<reference evidence="4 5" key="1">
    <citation type="submission" date="2016-08" db="EMBL/GenBank/DDBJ databases">
        <title>A Parts List for Fungal Cellulosomes Revealed by Comparative Genomics.</title>
        <authorList>
            <consortium name="DOE Joint Genome Institute"/>
            <person name="Haitjema C.H."/>
            <person name="Gilmore S.P."/>
            <person name="Henske J.K."/>
            <person name="Solomon K.V."/>
            <person name="De Groot R."/>
            <person name="Kuo A."/>
            <person name="Mondo S.J."/>
            <person name="Salamov A.A."/>
            <person name="Labutti K."/>
            <person name="Zhao Z."/>
            <person name="Chiniquy J."/>
            <person name="Barry K."/>
            <person name="Brewer H.M."/>
            <person name="Purvine S.O."/>
            <person name="Wright A.T."/>
            <person name="Boxma B."/>
            <person name="Van Alen T."/>
            <person name="Hackstein J.H."/>
            <person name="Baker S.E."/>
            <person name="Grigoriev I.V."/>
            <person name="O'Malley M.A."/>
        </authorList>
    </citation>
    <scope>NUCLEOTIDE SEQUENCE [LARGE SCALE GENOMIC DNA]</scope>
    <source>
        <strain evidence="4 5">S4</strain>
    </source>
</reference>
<comment type="caution">
    <text evidence="4">The sequence shown here is derived from an EMBL/GenBank/DDBJ whole genome shotgun (WGS) entry which is preliminary data.</text>
</comment>
<dbReference type="OrthoDB" id="2154576at2759"/>
<evidence type="ECO:0000313" key="5">
    <source>
        <dbReference type="Proteomes" id="UP000193944"/>
    </source>
</evidence>
<accession>A0A1Y1XNC4</accession>
<dbReference type="InterPro" id="IPR052781">
    <property type="entry name" value="Cys_protease_inhibitor_I42"/>
</dbReference>
<dbReference type="PANTHER" id="PTHR36530">
    <property type="entry name" value="INHIBITOR OF CYSTEINE PEPTIDASE"/>
    <property type="match status" value="1"/>
</dbReference>
<dbReference type="EMBL" id="MCFG01000011">
    <property type="protein sequence ID" value="ORX87249.1"/>
    <property type="molecule type" value="Genomic_DNA"/>
</dbReference>
<dbReference type="Pfam" id="PF09394">
    <property type="entry name" value="Inhibitor_I42"/>
    <property type="match status" value="6"/>
</dbReference>
<keyword evidence="1" id="KW-0646">Protease inhibitor</keyword>
<dbReference type="GO" id="GO:0004869">
    <property type="term" value="F:cysteine-type endopeptidase inhibitor activity"/>
    <property type="evidence" value="ECO:0007669"/>
    <property type="project" value="UniProtKB-KW"/>
</dbReference>
<dbReference type="PANTHER" id="PTHR36530:SF1">
    <property type="entry name" value="AMOEBIASIN-1"/>
    <property type="match status" value="1"/>
</dbReference>
<dbReference type="InterPro" id="IPR018990">
    <property type="entry name" value="Prot_inh_I42_chagasin"/>
</dbReference>
<dbReference type="Gene3D" id="2.60.40.2020">
    <property type="match status" value="6"/>
</dbReference>
<dbReference type="AlphaFoldDB" id="A0A1Y1XNC4"/>
<evidence type="ECO:0000256" key="2">
    <source>
        <dbReference type="ARBA" id="ARBA00022704"/>
    </source>
</evidence>
<proteinExistence type="predicted"/>
<name>A0A1Y1XNC4_9FUNG</name>
<feature type="domain" description="Proteinase inhibitor I42 chagasin" evidence="3">
    <location>
        <begin position="290"/>
        <end position="389"/>
    </location>
</feature>
<dbReference type="SUPFAM" id="SSF141066">
    <property type="entry name" value="ICP-like"/>
    <property type="match status" value="6"/>
</dbReference>
<evidence type="ECO:0000313" key="4">
    <source>
        <dbReference type="EMBL" id="ORX87249.1"/>
    </source>
</evidence>
<gene>
    <name evidence="4" type="ORF">BCR32DRAFT_240379</name>
</gene>
<dbReference type="Proteomes" id="UP000193944">
    <property type="component" value="Unassembled WGS sequence"/>
</dbReference>
<feature type="domain" description="Proteinase inhibitor I42 chagasin" evidence="3">
    <location>
        <begin position="551"/>
        <end position="654"/>
    </location>
</feature>
<feature type="domain" description="Proteinase inhibitor I42 chagasin" evidence="3">
    <location>
        <begin position="23"/>
        <end position="108"/>
    </location>
</feature>
<keyword evidence="5" id="KW-1185">Reference proteome</keyword>